<dbReference type="PANTHER" id="PTHR19446">
    <property type="entry name" value="REVERSE TRANSCRIPTASES"/>
    <property type="match status" value="1"/>
</dbReference>
<evidence type="ECO:0000259" key="1">
    <source>
        <dbReference type="Pfam" id="PF00078"/>
    </source>
</evidence>
<dbReference type="EMBL" id="CACVKT020004200">
    <property type="protein sequence ID" value="CAC5388659.1"/>
    <property type="molecule type" value="Genomic_DNA"/>
</dbReference>
<dbReference type="Proteomes" id="UP000507470">
    <property type="component" value="Unassembled WGS sequence"/>
</dbReference>
<organism evidence="2 3">
    <name type="scientific">Mytilus coruscus</name>
    <name type="common">Sea mussel</name>
    <dbReference type="NCBI Taxonomy" id="42192"/>
    <lineage>
        <taxon>Eukaryota</taxon>
        <taxon>Metazoa</taxon>
        <taxon>Spiralia</taxon>
        <taxon>Lophotrochozoa</taxon>
        <taxon>Mollusca</taxon>
        <taxon>Bivalvia</taxon>
        <taxon>Autobranchia</taxon>
        <taxon>Pteriomorphia</taxon>
        <taxon>Mytilida</taxon>
        <taxon>Mytiloidea</taxon>
        <taxon>Mytilidae</taxon>
        <taxon>Mytilinae</taxon>
        <taxon>Mytilus</taxon>
    </lineage>
</organism>
<dbReference type="InterPro" id="IPR000477">
    <property type="entry name" value="RT_dom"/>
</dbReference>
<accession>A0A6J8C0W1</accession>
<proteinExistence type="predicted"/>
<dbReference type="InterPro" id="IPR043502">
    <property type="entry name" value="DNA/RNA_pol_sf"/>
</dbReference>
<keyword evidence="3" id="KW-1185">Reference proteome</keyword>
<protein>
    <recommendedName>
        <fullName evidence="1">Reverse transcriptase domain-containing protein</fullName>
    </recommendedName>
</protein>
<sequence length="266" mass="31040">MFHKIIKNQRGNLLKFIDQLNVDDKIFYNEDIIDGWSTHFQQLAKKIPNPNYDTEYLYLIENEAKIIIDICKERLKHRAITNKEMEKGIFCLNKNKAVDYFGINAENIIYGEKQLQQYLQLLFDKSFELGCISDILKIGTLFPVYRNKGDNKSVKNYRGIAVTPTNSKLIEKIIKKRENPVILKNQNPLQRGFTENTTPLLCELIIEEFDRESKDLTLPTYIALLDGKSAFDVVVHLNLLRRLYQTRISDQSIILIDSLCKKQLHV</sequence>
<reference evidence="2 3" key="1">
    <citation type="submission" date="2020-06" db="EMBL/GenBank/DDBJ databases">
        <authorList>
            <person name="Li R."/>
            <person name="Bekaert M."/>
        </authorList>
    </citation>
    <scope>NUCLEOTIDE SEQUENCE [LARGE SCALE GENOMIC DNA]</scope>
    <source>
        <strain evidence="3">wild</strain>
    </source>
</reference>
<name>A0A6J8C0W1_MYTCO</name>
<dbReference type="Pfam" id="PF00078">
    <property type="entry name" value="RVT_1"/>
    <property type="match status" value="1"/>
</dbReference>
<feature type="domain" description="Reverse transcriptase" evidence="1">
    <location>
        <begin position="152"/>
        <end position="255"/>
    </location>
</feature>
<dbReference type="OrthoDB" id="6624818at2759"/>
<dbReference type="AlphaFoldDB" id="A0A6J8C0W1"/>
<gene>
    <name evidence="2" type="ORF">MCOR_23909</name>
</gene>
<dbReference type="SUPFAM" id="SSF56672">
    <property type="entry name" value="DNA/RNA polymerases"/>
    <property type="match status" value="1"/>
</dbReference>
<evidence type="ECO:0000313" key="3">
    <source>
        <dbReference type="Proteomes" id="UP000507470"/>
    </source>
</evidence>
<evidence type="ECO:0000313" key="2">
    <source>
        <dbReference type="EMBL" id="CAC5388659.1"/>
    </source>
</evidence>